<dbReference type="PANTHER" id="PTHR14659:SF1">
    <property type="entry name" value="ALPHA- AND GAMMA-ADAPTIN-BINDING PROTEIN P34"/>
    <property type="match status" value="1"/>
</dbReference>
<dbReference type="InterPro" id="IPR027417">
    <property type="entry name" value="P-loop_NTPase"/>
</dbReference>
<evidence type="ECO:0000313" key="2">
    <source>
        <dbReference type="EMBL" id="KAG6393316.1"/>
    </source>
</evidence>
<reference evidence="2" key="2">
    <citation type="submission" date="2020-08" db="EMBL/GenBank/DDBJ databases">
        <title>Plant Genome Project.</title>
        <authorList>
            <person name="Zhang R.-G."/>
        </authorList>
    </citation>
    <scope>NUCLEOTIDE SEQUENCE</scope>
    <source>
        <strain evidence="2">Huo1</strain>
        <tissue evidence="2">Leaf</tissue>
    </source>
</reference>
<dbReference type="CDD" id="cd00882">
    <property type="entry name" value="Ras_like_GTPase"/>
    <property type="match status" value="1"/>
</dbReference>
<gene>
    <name evidence="2" type="ORF">SASPL_147555</name>
</gene>
<dbReference type="GO" id="GO:0005525">
    <property type="term" value="F:GTP binding"/>
    <property type="evidence" value="ECO:0007669"/>
    <property type="project" value="InterPro"/>
</dbReference>
<feature type="compositionally biased region" description="Basic and acidic residues" evidence="1">
    <location>
        <begin position="326"/>
        <end position="335"/>
    </location>
</feature>
<dbReference type="Pfam" id="PF10199">
    <property type="entry name" value="Adaptin_binding"/>
    <property type="match status" value="1"/>
</dbReference>
<sequence length="402" mass="45154">MDRESLEKRPAIFVVGSPNVGKRTLISRLLKVDFDDDSDTSLELSVNGWTINTKYYTADVAVWIANLSDELSITSFPDVNRIVALVMVFDTSDLTTLVALKEWVSHTDIQKFEILLCIGNKVDLLPGHPSHVEYKRRLMKLGESSVNFHLDFSDYGISETEGSSLLGNEEPSLGFKRSCIEWRLEHNIEYVEACASNTDFDQCLSVEGDSQGVDRLYGALSAHMWPGMLFKSGDRINEPSLPEQEELSEEEESDYEPEYEPEYEVLSSASAEPWDDIGWMSADGPLSTSGSGMPMEKVPETSGRESEDKSIREENQPSTSASQLPKELDHEKAFEADPTSELNDDKTYEFEDLEMLMAEIGNERNGLRLMPDFQRREMAAKLAMKMAVMFGDSSGGEEEELE</sequence>
<dbReference type="Pfam" id="PF00071">
    <property type="entry name" value="Ras"/>
    <property type="match status" value="1"/>
</dbReference>
<accession>A0A8X8WG09</accession>
<reference evidence="2" key="1">
    <citation type="submission" date="2018-01" db="EMBL/GenBank/DDBJ databases">
        <authorList>
            <person name="Mao J.F."/>
        </authorList>
    </citation>
    <scope>NUCLEOTIDE SEQUENCE</scope>
    <source>
        <strain evidence="2">Huo1</strain>
        <tissue evidence="2">Leaf</tissue>
    </source>
</reference>
<dbReference type="SUPFAM" id="SSF52540">
    <property type="entry name" value="P-loop containing nucleoside triphosphate hydrolases"/>
    <property type="match status" value="1"/>
</dbReference>
<keyword evidence="3" id="KW-1185">Reference proteome</keyword>
<dbReference type="PANTHER" id="PTHR14659">
    <property type="entry name" value="ALPHA- AND GAMMA-ADAPTIN-BINDING PROTEIN P34"/>
    <property type="match status" value="1"/>
</dbReference>
<dbReference type="Proteomes" id="UP000298416">
    <property type="component" value="Unassembled WGS sequence"/>
</dbReference>
<proteinExistence type="predicted"/>
<dbReference type="AlphaFoldDB" id="A0A8X8WG09"/>
<dbReference type="EMBL" id="PNBA02000018">
    <property type="protein sequence ID" value="KAG6393316.1"/>
    <property type="molecule type" value="Genomic_DNA"/>
</dbReference>
<dbReference type="InterPro" id="IPR001806">
    <property type="entry name" value="Small_GTPase"/>
</dbReference>
<dbReference type="GO" id="GO:0003924">
    <property type="term" value="F:GTPase activity"/>
    <property type="evidence" value="ECO:0007669"/>
    <property type="project" value="InterPro"/>
</dbReference>
<evidence type="ECO:0000313" key="3">
    <source>
        <dbReference type="Proteomes" id="UP000298416"/>
    </source>
</evidence>
<dbReference type="Gene3D" id="3.40.50.300">
    <property type="entry name" value="P-loop containing nucleotide triphosphate hydrolases"/>
    <property type="match status" value="1"/>
</dbReference>
<feature type="region of interest" description="Disordered" evidence="1">
    <location>
        <begin position="235"/>
        <end position="346"/>
    </location>
</feature>
<name>A0A8X8WG09_SALSN</name>
<evidence type="ECO:0000256" key="1">
    <source>
        <dbReference type="SAM" id="MobiDB-lite"/>
    </source>
</evidence>
<feature type="compositionally biased region" description="Basic and acidic residues" evidence="1">
    <location>
        <begin position="297"/>
        <end position="315"/>
    </location>
</feature>
<comment type="caution">
    <text evidence="2">The sequence shown here is derived from an EMBL/GenBank/DDBJ whole genome shotgun (WGS) entry which is preliminary data.</text>
</comment>
<organism evidence="2">
    <name type="scientific">Salvia splendens</name>
    <name type="common">Scarlet sage</name>
    <dbReference type="NCBI Taxonomy" id="180675"/>
    <lineage>
        <taxon>Eukaryota</taxon>
        <taxon>Viridiplantae</taxon>
        <taxon>Streptophyta</taxon>
        <taxon>Embryophyta</taxon>
        <taxon>Tracheophyta</taxon>
        <taxon>Spermatophyta</taxon>
        <taxon>Magnoliopsida</taxon>
        <taxon>eudicotyledons</taxon>
        <taxon>Gunneridae</taxon>
        <taxon>Pentapetalae</taxon>
        <taxon>asterids</taxon>
        <taxon>lamiids</taxon>
        <taxon>Lamiales</taxon>
        <taxon>Lamiaceae</taxon>
        <taxon>Nepetoideae</taxon>
        <taxon>Mentheae</taxon>
        <taxon>Salviinae</taxon>
        <taxon>Salvia</taxon>
        <taxon>Salvia subgen. Calosphace</taxon>
        <taxon>core Calosphace</taxon>
    </lineage>
</organism>
<protein>
    <submittedName>
        <fullName evidence="2">Uncharacterized protein</fullName>
    </submittedName>
</protein>
<feature type="compositionally biased region" description="Acidic residues" evidence="1">
    <location>
        <begin position="243"/>
        <end position="263"/>
    </location>
</feature>
<dbReference type="InterPro" id="IPR019341">
    <property type="entry name" value="Alpha/Gamma-adaptin-bd_p34"/>
</dbReference>